<accession>A0A517NXA8</accession>
<protein>
    <submittedName>
        <fullName evidence="8">Arylsulfatase</fullName>
        <ecNumber evidence="8">3.1.6.1</ecNumber>
    </submittedName>
</protein>
<evidence type="ECO:0000256" key="3">
    <source>
        <dbReference type="ARBA" id="ARBA00022801"/>
    </source>
</evidence>
<dbReference type="PANTHER" id="PTHR42693">
    <property type="entry name" value="ARYLSULFATASE FAMILY MEMBER"/>
    <property type="match status" value="1"/>
</dbReference>
<dbReference type="InterPro" id="IPR000917">
    <property type="entry name" value="Sulfatase_N"/>
</dbReference>
<evidence type="ECO:0000313" key="9">
    <source>
        <dbReference type="Proteomes" id="UP000319817"/>
    </source>
</evidence>
<evidence type="ECO:0000256" key="6">
    <source>
        <dbReference type="SAM" id="SignalP"/>
    </source>
</evidence>
<evidence type="ECO:0000256" key="2">
    <source>
        <dbReference type="ARBA" id="ARBA00022723"/>
    </source>
</evidence>
<dbReference type="Gene3D" id="3.40.720.10">
    <property type="entry name" value="Alkaline Phosphatase, subunit A"/>
    <property type="match status" value="1"/>
</dbReference>
<dbReference type="InterPro" id="IPR050738">
    <property type="entry name" value="Sulfatase"/>
</dbReference>
<reference evidence="8 9" key="1">
    <citation type="submission" date="2019-02" db="EMBL/GenBank/DDBJ databases">
        <title>Deep-cultivation of Planctomycetes and their phenomic and genomic characterization uncovers novel biology.</title>
        <authorList>
            <person name="Wiegand S."/>
            <person name="Jogler M."/>
            <person name="Boedeker C."/>
            <person name="Pinto D."/>
            <person name="Vollmers J."/>
            <person name="Rivas-Marin E."/>
            <person name="Kohn T."/>
            <person name="Peeters S.H."/>
            <person name="Heuer A."/>
            <person name="Rast P."/>
            <person name="Oberbeckmann S."/>
            <person name="Bunk B."/>
            <person name="Jeske O."/>
            <person name="Meyerdierks A."/>
            <person name="Storesund J.E."/>
            <person name="Kallscheuer N."/>
            <person name="Luecker S."/>
            <person name="Lage O.M."/>
            <person name="Pohl T."/>
            <person name="Merkel B.J."/>
            <person name="Hornburger P."/>
            <person name="Mueller R.-W."/>
            <person name="Bruemmer F."/>
            <person name="Labrenz M."/>
            <person name="Spormann A.M."/>
            <person name="Op den Camp H."/>
            <person name="Overmann J."/>
            <person name="Amann R."/>
            <person name="Jetten M.S.M."/>
            <person name="Mascher T."/>
            <person name="Medema M.H."/>
            <person name="Devos D.P."/>
            <person name="Kaster A.-K."/>
            <person name="Ovreas L."/>
            <person name="Rohde M."/>
            <person name="Galperin M.Y."/>
            <person name="Jogler C."/>
        </authorList>
    </citation>
    <scope>NUCLEOTIDE SEQUENCE [LARGE SCALE GENOMIC DNA]</scope>
    <source>
        <strain evidence="8 9">K23_9</strain>
    </source>
</reference>
<comment type="similarity">
    <text evidence="1">Belongs to the sulfatase family.</text>
</comment>
<evidence type="ECO:0000313" key="8">
    <source>
        <dbReference type="EMBL" id="QDT11772.1"/>
    </source>
</evidence>
<sequence length="511" mass="55888" precursor="true">MRHAFSYRSLLVTVLCVLVAAESFAADASQPGDAVQPNVVVIFIDDMGYGDVGFNGATVPSTPNLDKMAADGMKFTDFYVGCAVCSGSRTSLLTGCHYQRLGMKPVLFPDSAKGLHPDEVTMADMLRDAGYRTACVGKWHLGHLPPCLPTDQGFDTYWGVPYSNDMWIDPANKLAADIRLRGGLSLAEVKSGHKSKNEVPIFRNGEVIEYPADQTTLTQRYTQKSIQFIQEDKSQPFFLYLPHTMVHRPLAVSKAFDNPDKELITNAIEEVDWSVGEIIQAINEAGIADNTLVVFTSDNGAAVGSSLPLRAKKGSVYDGGIREPTVMWWPGTIPAGSVCREVAASIDLMPTLAKICGGKLPAHKIDGKDIWPLMTGQKEARSPHDAYVLMHGPGTVRSGKWKFYPWAEGKGAPRRGRPQQIVSNFPVQLYDTVTDIGETKNVAQSHPEIVRRLQSAYDTHIAEIEANTRQAANLVRPEGAISPSRPASAKKQPRTKRNTAKSKKKQPARAK</sequence>
<dbReference type="Proteomes" id="UP000319817">
    <property type="component" value="Chromosome"/>
</dbReference>
<dbReference type="Gene3D" id="3.30.1120.10">
    <property type="match status" value="1"/>
</dbReference>
<feature type="signal peptide" evidence="6">
    <location>
        <begin position="1"/>
        <end position="25"/>
    </location>
</feature>
<feature type="compositionally biased region" description="Basic residues" evidence="5">
    <location>
        <begin position="491"/>
        <end position="511"/>
    </location>
</feature>
<keyword evidence="2" id="KW-0479">Metal-binding</keyword>
<dbReference type="AlphaFoldDB" id="A0A517NXA8"/>
<dbReference type="PROSITE" id="PS00149">
    <property type="entry name" value="SULFATASE_2"/>
    <property type="match status" value="1"/>
</dbReference>
<evidence type="ECO:0000256" key="1">
    <source>
        <dbReference type="ARBA" id="ARBA00008779"/>
    </source>
</evidence>
<dbReference type="SUPFAM" id="SSF53649">
    <property type="entry name" value="Alkaline phosphatase-like"/>
    <property type="match status" value="1"/>
</dbReference>
<organism evidence="8 9">
    <name type="scientific">Stieleria marina</name>
    <dbReference type="NCBI Taxonomy" id="1930275"/>
    <lineage>
        <taxon>Bacteria</taxon>
        <taxon>Pseudomonadati</taxon>
        <taxon>Planctomycetota</taxon>
        <taxon>Planctomycetia</taxon>
        <taxon>Pirellulales</taxon>
        <taxon>Pirellulaceae</taxon>
        <taxon>Stieleria</taxon>
    </lineage>
</organism>
<dbReference type="CDD" id="cd16026">
    <property type="entry name" value="GALNS_like"/>
    <property type="match status" value="1"/>
</dbReference>
<keyword evidence="4" id="KW-0106">Calcium</keyword>
<dbReference type="EC" id="3.1.6.1" evidence="8"/>
<evidence type="ECO:0000256" key="5">
    <source>
        <dbReference type="SAM" id="MobiDB-lite"/>
    </source>
</evidence>
<dbReference type="InterPro" id="IPR017850">
    <property type="entry name" value="Alkaline_phosphatase_core_sf"/>
</dbReference>
<feature type="region of interest" description="Disordered" evidence="5">
    <location>
        <begin position="474"/>
        <end position="511"/>
    </location>
</feature>
<dbReference type="EMBL" id="CP036526">
    <property type="protein sequence ID" value="QDT11772.1"/>
    <property type="molecule type" value="Genomic_DNA"/>
</dbReference>
<feature type="domain" description="Sulfatase N-terminal" evidence="7">
    <location>
        <begin position="37"/>
        <end position="356"/>
    </location>
</feature>
<dbReference type="GO" id="GO:0046872">
    <property type="term" value="F:metal ion binding"/>
    <property type="evidence" value="ECO:0007669"/>
    <property type="project" value="UniProtKB-KW"/>
</dbReference>
<dbReference type="PANTHER" id="PTHR42693:SF53">
    <property type="entry name" value="ENDO-4-O-SULFATASE"/>
    <property type="match status" value="1"/>
</dbReference>
<keyword evidence="3 8" id="KW-0378">Hydrolase</keyword>
<dbReference type="InterPro" id="IPR024607">
    <property type="entry name" value="Sulfatase_CS"/>
</dbReference>
<dbReference type="Pfam" id="PF00884">
    <property type="entry name" value="Sulfatase"/>
    <property type="match status" value="1"/>
</dbReference>
<keyword evidence="6" id="KW-0732">Signal</keyword>
<evidence type="ECO:0000259" key="7">
    <source>
        <dbReference type="Pfam" id="PF00884"/>
    </source>
</evidence>
<keyword evidence="9" id="KW-1185">Reference proteome</keyword>
<evidence type="ECO:0000256" key="4">
    <source>
        <dbReference type="ARBA" id="ARBA00022837"/>
    </source>
</evidence>
<dbReference type="OrthoDB" id="9783154at2"/>
<name>A0A517NXA8_9BACT</name>
<gene>
    <name evidence="8" type="primary">atsA_59</name>
    <name evidence="8" type="ORF">K239x_37720</name>
</gene>
<dbReference type="RefSeq" id="WP_145419552.1">
    <property type="nucleotide sequence ID" value="NZ_CP036526.1"/>
</dbReference>
<dbReference type="GO" id="GO:0004065">
    <property type="term" value="F:arylsulfatase activity"/>
    <property type="evidence" value="ECO:0007669"/>
    <property type="project" value="UniProtKB-EC"/>
</dbReference>
<feature type="chain" id="PRO_5022078692" evidence="6">
    <location>
        <begin position="26"/>
        <end position="511"/>
    </location>
</feature>
<proteinExistence type="inferred from homology"/>